<reference evidence="3 4" key="1">
    <citation type="submission" date="2018-06" db="EMBL/GenBank/DDBJ databases">
        <title>Genomic Encyclopedia of Archaeal and Bacterial Type Strains, Phase II (KMG-II): from individual species to whole genera.</title>
        <authorList>
            <person name="Goeker M."/>
        </authorList>
    </citation>
    <scope>NUCLEOTIDE SEQUENCE [LARGE SCALE GENOMIC DNA]</scope>
    <source>
        <strain evidence="3 4">DSM 22011</strain>
    </source>
</reference>
<evidence type="ECO:0000256" key="1">
    <source>
        <dbReference type="SAM" id="MobiDB-lite"/>
    </source>
</evidence>
<dbReference type="AlphaFoldDB" id="A0A327XNP3"/>
<keyword evidence="2" id="KW-1133">Transmembrane helix</keyword>
<proteinExistence type="predicted"/>
<evidence type="ECO:0000313" key="4">
    <source>
        <dbReference type="Proteomes" id="UP000249165"/>
    </source>
</evidence>
<protein>
    <submittedName>
        <fullName evidence="3">Uncharacterized protein</fullName>
    </submittedName>
</protein>
<sequence length="187" mass="19787">MQILRALSDDVAQAMRAAFEDTGLVMMTNDPKTADILKNVSGSIGAVAPGQIATEKRRQKGLAPDGILPQPSARTDDGSRNGPAPQTGMAFHKSLYLVQTSAVSPAAQAFAAVVHPPPKGRTPWIHSITPRRRNNMKNAPLHTASSVPVAATHLATVVALIVAVLVAVLPPMLHFHFAQQFVRGVSP</sequence>
<evidence type="ECO:0000313" key="3">
    <source>
        <dbReference type="EMBL" id="RAK09872.1"/>
    </source>
</evidence>
<accession>A0A327XNP3</accession>
<evidence type="ECO:0000256" key="2">
    <source>
        <dbReference type="SAM" id="Phobius"/>
    </source>
</evidence>
<keyword evidence="2" id="KW-0472">Membrane</keyword>
<organism evidence="3 4">
    <name type="scientific">Salipiger aestuarii</name>
    <dbReference type="NCBI Taxonomy" id="568098"/>
    <lineage>
        <taxon>Bacteria</taxon>
        <taxon>Pseudomonadati</taxon>
        <taxon>Pseudomonadota</taxon>
        <taxon>Alphaproteobacteria</taxon>
        <taxon>Rhodobacterales</taxon>
        <taxon>Roseobacteraceae</taxon>
        <taxon>Salipiger</taxon>
    </lineage>
</organism>
<dbReference type="Proteomes" id="UP000249165">
    <property type="component" value="Unassembled WGS sequence"/>
</dbReference>
<dbReference type="EMBL" id="QLMG01000065">
    <property type="protein sequence ID" value="RAK09872.1"/>
    <property type="molecule type" value="Genomic_DNA"/>
</dbReference>
<dbReference type="SUPFAM" id="SSF51197">
    <property type="entry name" value="Clavaminate synthase-like"/>
    <property type="match status" value="1"/>
</dbReference>
<feature type="region of interest" description="Disordered" evidence="1">
    <location>
        <begin position="51"/>
        <end position="86"/>
    </location>
</feature>
<name>A0A327XNP3_9RHOB</name>
<gene>
    <name evidence="3" type="ORF">ATI53_106515</name>
</gene>
<keyword evidence="4" id="KW-1185">Reference proteome</keyword>
<feature type="transmembrane region" description="Helical" evidence="2">
    <location>
        <begin position="141"/>
        <end position="169"/>
    </location>
</feature>
<keyword evidence="2" id="KW-0812">Transmembrane</keyword>
<comment type="caution">
    <text evidence="3">The sequence shown here is derived from an EMBL/GenBank/DDBJ whole genome shotgun (WGS) entry which is preliminary data.</text>
</comment>